<dbReference type="InterPro" id="IPR000297">
    <property type="entry name" value="PPIase_PpiC"/>
</dbReference>
<keyword evidence="10" id="KW-1185">Reference proteome</keyword>
<dbReference type="Pfam" id="PF13517">
    <property type="entry name" value="FG-GAP_3"/>
    <property type="match status" value="1"/>
</dbReference>
<dbReference type="EC" id="5.2.1.8" evidence="3"/>
<dbReference type="SUPFAM" id="SSF54534">
    <property type="entry name" value="FKBP-like"/>
    <property type="match status" value="1"/>
</dbReference>
<evidence type="ECO:0000313" key="9">
    <source>
        <dbReference type="EMBL" id="CDI02642.1"/>
    </source>
</evidence>
<evidence type="ECO:0000256" key="5">
    <source>
        <dbReference type="ARBA" id="ARBA00023110"/>
    </source>
</evidence>
<dbReference type="STRING" id="1400863.BN873_340018"/>
<dbReference type="Gene3D" id="3.10.50.40">
    <property type="match status" value="1"/>
</dbReference>
<name>W6M4L7_9GAMM</name>
<dbReference type="InterPro" id="IPR046357">
    <property type="entry name" value="PPIase_dom_sf"/>
</dbReference>
<evidence type="ECO:0000256" key="7">
    <source>
        <dbReference type="SAM" id="SignalP"/>
    </source>
</evidence>
<dbReference type="InterPro" id="IPR013517">
    <property type="entry name" value="FG-GAP"/>
</dbReference>
<protein>
    <recommendedName>
        <fullName evidence="3">peptidylprolyl isomerase</fullName>
        <ecNumber evidence="3">5.2.1.8</ecNumber>
    </recommendedName>
</protein>
<evidence type="ECO:0000256" key="3">
    <source>
        <dbReference type="ARBA" id="ARBA00013194"/>
    </source>
</evidence>
<dbReference type="InterPro" id="IPR050245">
    <property type="entry name" value="PrsA_foldase"/>
</dbReference>
<dbReference type="SUPFAM" id="SSF69318">
    <property type="entry name" value="Integrin alpha N-terminal domain"/>
    <property type="match status" value="1"/>
</dbReference>
<comment type="similarity">
    <text evidence="2">Belongs to the PpiC/parvulin rotamase family.</text>
</comment>
<evidence type="ECO:0000259" key="8">
    <source>
        <dbReference type="PROSITE" id="PS50198"/>
    </source>
</evidence>
<dbReference type="EMBL" id="CBTJ020000041">
    <property type="protein sequence ID" value="CDI02642.1"/>
    <property type="molecule type" value="Genomic_DNA"/>
</dbReference>
<evidence type="ECO:0000256" key="4">
    <source>
        <dbReference type="ARBA" id="ARBA00022729"/>
    </source>
</evidence>
<dbReference type="InterPro" id="IPR028994">
    <property type="entry name" value="Integrin_alpha_N"/>
</dbReference>
<feature type="signal peptide" evidence="7">
    <location>
        <begin position="1"/>
        <end position="25"/>
    </location>
</feature>
<reference evidence="9" key="1">
    <citation type="submission" date="2013-07" db="EMBL/GenBank/DDBJ databases">
        <authorList>
            <person name="McIlroy S."/>
        </authorList>
    </citation>
    <scope>NUCLEOTIDE SEQUENCE [LARGE SCALE GENOMIC DNA]</scope>
    <source>
        <strain evidence="9">Run_A_D11</strain>
    </source>
</reference>
<dbReference type="PANTHER" id="PTHR47245:SF2">
    <property type="entry name" value="PEPTIDYL-PROLYL CIS-TRANS ISOMERASE HP_0175-RELATED"/>
    <property type="match status" value="1"/>
</dbReference>
<dbReference type="AlphaFoldDB" id="W6M4L7"/>
<organism evidence="9 10">
    <name type="scientific">Candidatus Competibacter denitrificans Run_A_D11</name>
    <dbReference type="NCBI Taxonomy" id="1400863"/>
    <lineage>
        <taxon>Bacteria</taxon>
        <taxon>Pseudomonadati</taxon>
        <taxon>Pseudomonadota</taxon>
        <taxon>Gammaproteobacteria</taxon>
        <taxon>Candidatus Competibacteraceae</taxon>
        <taxon>Candidatus Competibacter</taxon>
    </lineage>
</organism>
<feature type="chain" id="PRO_5007931300" description="peptidylprolyl isomerase" evidence="7">
    <location>
        <begin position="26"/>
        <end position="672"/>
    </location>
</feature>
<dbReference type="OrthoDB" id="7054769at2"/>
<evidence type="ECO:0000313" key="10">
    <source>
        <dbReference type="Proteomes" id="UP000035760"/>
    </source>
</evidence>
<dbReference type="PANTHER" id="PTHR47245">
    <property type="entry name" value="PEPTIDYLPROLYL ISOMERASE"/>
    <property type="match status" value="1"/>
</dbReference>
<comment type="caution">
    <text evidence="9">The sequence shown here is derived from an EMBL/GenBank/DDBJ whole genome shotgun (WGS) entry which is preliminary data.</text>
</comment>
<accession>W6M4L7</accession>
<dbReference type="Pfam" id="PF13145">
    <property type="entry name" value="Rotamase_2"/>
    <property type="match status" value="1"/>
</dbReference>
<keyword evidence="5 6" id="KW-0697">Rotamase</keyword>
<keyword evidence="6" id="KW-0413">Isomerase</keyword>
<reference evidence="9" key="2">
    <citation type="submission" date="2014-03" db="EMBL/GenBank/DDBJ databases">
        <title>Candidatus Competibacter-lineage genomes retrieved from metagenomes reveal functional metabolic diversity.</title>
        <authorList>
            <person name="McIlroy S.J."/>
            <person name="Albertsen M."/>
            <person name="Andresen E.K."/>
            <person name="Saunders A.M."/>
            <person name="Kristiansen R."/>
            <person name="Stokholm-Bjerregaard M."/>
            <person name="Nielsen K.L."/>
            <person name="Nielsen P.H."/>
        </authorList>
    </citation>
    <scope>NUCLEOTIDE SEQUENCE</scope>
    <source>
        <strain evidence="9">Run_A_D11</strain>
    </source>
</reference>
<comment type="catalytic activity">
    <reaction evidence="1">
        <text>[protein]-peptidylproline (omega=180) = [protein]-peptidylproline (omega=0)</text>
        <dbReference type="Rhea" id="RHEA:16237"/>
        <dbReference type="Rhea" id="RHEA-COMP:10747"/>
        <dbReference type="Rhea" id="RHEA-COMP:10748"/>
        <dbReference type="ChEBI" id="CHEBI:83833"/>
        <dbReference type="ChEBI" id="CHEBI:83834"/>
        <dbReference type="EC" id="5.2.1.8"/>
    </reaction>
</comment>
<dbReference type="Proteomes" id="UP000035760">
    <property type="component" value="Unassembled WGS sequence"/>
</dbReference>
<evidence type="ECO:0000256" key="1">
    <source>
        <dbReference type="ARBA" id="ARBA00000971"/>
    </source>
</evidence>
<gene>
    <name evidence="9" type="ORF">BN873_340018</name>
</gene>
<keyword evidence="4 7" id="KW-0732">Signal</keyword>
<dbReference type="PROSITE" id="PS50198">
    <property type="entry name" value="PPIC_PPIASE_2"/>
    <property type="match status" value="1"/>
</dbReference>
<dbReference type="GO" id="GO:0003755">
    <property type="term" value="F:peptidyl-prolyl cis-trans isomerase activity"/>
    <property type="evidence" value="ECO:0007669"/>
    <property type="project" value="UniProtKB-KW"/>
</dbReference>
<proteinExistence type="inferred from homology"/>
<evidence type="ECO:0000256" key="6">
    <source>
        <dbReference type="PROSITE-ProRule" id="PRU00278"/>
    </source>
</evidence>
<sequence length="672" mass="74165">MAKVDSRHVRLLLAMAAISSSMTLAAMEATPTVPQHADLLQSLPANYKVFAAVVDDIDGNGLLDILTTDRTQGITQVLYQKSLRKFEAGPEAKILGFHPNGLTRFPGSERRYVLSAEGDAALKVLGLDEQGGIKEIANRPHEGAFASTGFNWPGWGTSLVVAPYEGSTLSLFRNFDPNTAQAEKEFNLGKSEHPVPGEVTVADINGDGIPELLYTTRRSRTLWQISYPNDNQTPQAVPIWKAPVGAPRHLVVADINGDKALDILLPLESERRIAVLINDGKGHLAPGEELPVPTNTWAPQRLAISENRDGSLLLVATTEKSLVVYRIEKGNPYRFKTVELPLETPVNQVLLLRDMDGDGEPDLVFTLNRVKDSLQILYGPLWQRLAKEQDPNSAGQLSPQPPKLESAYEPSHVLARVGDREITLEEFRKFTLQSGLGDESRTQAGQTKLLRLLIAQKLFEKAIQMQQPAGESPSPETYTKAVQSLEEAHFPLPPLPDESALRVYYDANKEEFGIPETIRLIQIQFRNDRDQAGGPTARQRAERALQRIEAGEDFMKVAQELTENPRAAEAGSDRGFVARNAVAWLRDAVQGLQPGQRTSIVSSPTGYEILLLTDARPALLAEYAAVKTKVGVRWQTEQQQQARDRYIRALAEQFGVTVLEKGLENANPTKQK</sequence>
<evidence type="ECO:0000256" key="2">
    <source>
        <dbReference type="ARBA" id="ARBA00007656"/>
    </source>
</evidence>
<feature type="domain" description="PpiC" evidence="8">
    <location>
        <begin position="515"/>
        <end position="614"/>
    </location>
</feature>